<dbReference type="InterPro" id="IPR042099">
    <property type="entry name" value="ANL_N_sf"/>
</dbReference>
<reference evidence="1" key="2">
    <citation type="journal article" date="2022" name="Res Sq">
        <title>Evolution of multicellular longitudinally dividing oral cavity symbionts (Neisseriaceae).</title>
        <authorList>
            <person name="Nyongesa S."/>
            <person name="Weber P."/>
            <person name="Bernet E."/>
            <person name="Pullido F."/>
            <person name="Nieckarz M."/>
            <person name="Delaby M."/>
            <person name="Nieves C."/>
            <person name="Viehboeck T."/>
            <person name="Krause N."/>
            <person name="Rivera-Millot A."/>
            <person name="Nakamura A."/>
            <person name="Vischer N."/>
            <person name="VanNieuwenhze M."/>
            <person name="Brun Y."/>
            <person name="Cava F."/>
            <person name="Bulgheresi S."/>
            <person name="Veyrier F."/>
        </authorList>
    </citation>
    <scope>NUCLEOTIDE SEQUENCE</scope>
    <source>
        <strain evidence="1">SAG 1488-6</strain>
    </source>
</reference>
<dbReference type="EMBL" id="CP091512">
    <property type="protein sequence ID" value="UOO91443.1"/>
    <property type="molecule type" value="Genomic_DNA"/>
</dbReference>
<proteinExistence type="predicted"/>
<dbReference type="InterPro" id="IPR012685">
    <property type="entry name" value="CHP02304_F390_synth-rel"/>
</dbReference>
<dbReference type="PANTHER" id="PTHR36932:SF1">
    <property type="entry name" value="CAPSULAR POLYSACCHARIDE BIOSYNTHESIS PROTEIN"/>
    <property type="match status" value="1"/>
</dbReference>
<protein>
    <submittedName>
        <fullName evidence="1">CoF synthetase</fullName>
    </submittedName>
</protein>
<dbReference type="PANTHER" id="PTHR36932">
    <property type="entry name" value="CAPSULAR POLYSACCHARIDE BIOSYNTHESIS PROTEIN"/>
    <property type="match status" value="1"/>
</dbReference>
<sequence length="426" mass="48251">MKLLRLLWSYWQTKRLSFQTRQALESYQQQKWQQFAQRTLIHSPYFKPYVGQDLADYPLMNKAVMLQHFDAMNTAGLRLQDAFAVAMRAEKERDFAPTLQGFSVGLSSGTSHQRGVFVVSEAEQAHWAGVILAKLLPQGLLAGERVALVLRANNNLYETIDNRFIAFQFFDLLQPFDNILQQLQAYQPSIIVAPAQVLRALALVKQRGEHDLKPKQVISAAEVLSERDAALITEVLGHVQQVYQATEGFLAVTCTHGRLHLNEALLMVEPEWLDETRFIPIITDFSRTTQPIVRYRLDDILHNDPRPCPCGQVTRVISQIEGRLNDVLALPKVGGGVVSVFADALERIMAQNLPLVCDYQLTQTSDNNVFLAAEVVDMLALNRLQDALKVFLQQQGVNVAALQWQLSLTLPDIPMSQKRRRIQVQR</sequence>
<gene>
    <name evidence="1" type="ORF">LVJ81_07130</name>
</gene>
<dbReference type="InterPro" id="IPR053158">
    <property type="entry name" value="CapK_Type1_Caps_Biosynth"/>
</dbReference>
<organism evidence="1 2">
    <name type="scientific">Vitreoscilla stercoraria</name>
    <dbReference type="NCBI Taxonomy" id="61"/>
    <lineage>
        <taxon>Bacteria</taxon>
        <taxon>Pseudomonadati</taxon>
        <taxon>Pseudomonadota</taxon>
        <taxon>Betaproteobacteria</taxon>
        <taxon>Neisseriales</taxon>
        <taxon>Neisseriaceae</taxon>
        <taxon>Vitreoscilla</taxon>
    </lineage>
</organism>
<dbReference type="NCBIfam" id="TIGR02304">
    <property type="entry name" value="aden_form_hyp"/>
    <property type="match status" value="1"/>
</dbReference>
<name>A0ABY4EA70_VITST</name>
<dbReference type="Gene3D" id="3.40.50.12780">
    <property type="entry name" value="N-terminal domain of ligase-like"/>
    <property type="match status" value="1"/>
</dbReference>
<accession>A0ABY4EA70</accession>
<evidence type="ECO:0000313" key="1">
    <source>
        <dbReference type="EMBL" id="UOO91443.1"/>
    </source>
</evidence>
<keyword evidence="2" id="KW-1185">Reference proteome</keyword>
<reference evidence="1" key="1">
    <citation type="submission" date="2021-12" db="EMBL/GenBank/DDBJ databases">
        <authorList>
            <person name="Veyrier F.J."/>
        </authorList>
    </citation>
    <scope>NUCLEOTIDE SEQUENCE</scope>
    <source>
        <strain evidence="1">SAG 1488-6</strain>
    </source>
</reference>
<dbReference type="Proteomes" id="UP000832034">
    <property type="component" value="Chromosome"/>
</dbReference>
<dbReference type="RefSeq" id="WP_019958944.1">
    <property type="nucleotide sequence ID" value="NZ_CP091512.1"/>
</dbReference>
<evidence type="ECO:0000313" key="2">
    <source>
        <dbReference type="Proteomes" id="UP000832034"/>
    </source>
</evidence>